<sequence length="48" mass="5155">MINFIIAGLIAIGLFFAIRNIIKNRKKGGCAGCSSCSGCETTKTYKIK</sequence>
<dbReference type="GeneID" id="90996331"/>
<dbReference type="RefSeq" id="WP_084725147.1">
    <property type="nucleotide sequence ID" value="NZ_FQTY01000002.1"/>
</dbReference>
<protein>
    <submittedName>
        <fullName evidence="1">Virus attachment protein p12 family protein</fullName>
    </submittedName>
</protein>
<dbReference type="Pfam" id="PF12669">
    <property type="entry name" value="FeoB_associated"/>
    <property type="match status" value="1"/>
</dbReference>
<reference evidence="2" key="1">
    <citation type="submission" date="2016-11" db="EMBL/GenBank/DDBJ databases">
        <authorList>
            <person name="Varghese N."/>
            <person name="Submissions S."/>
        </authorList>
    </citation>
    <scope>NUCLEOTIDE SEQUENCE [LARGE SCALE GENOMIC DNA]</scope>
    <source>
        <strain evidence="2">DSM 18095</strain>
    </source>
</reference>
<accession>A0A1M4TSC5</accession>
<name>A0A1M4TSC5_9FIRM</name>
<dbReference type="Proteomes" id="UP000184114">
    <property type="component" value="Unassembled WGS sequence"/>
</dbReference>
<organism evidence="1 2">
    <name type="scientific">Tissierella praeacuta DSM 18095</name>
    <dbReference type="NCBI Taxonomy" id="1123404"/>
    <lineage>
        <taxon>Bacteria</taxon>
        <taxon>Bacillati</taxon>
        <taxon>Bacillota</taxon>
        <taxon>Tissierellia</taxon>
        <taxon>Tissierellales</taxon>
        <taxon>Tissierellaceae</taxon>
        <taxon>Tissierella</taxon>
    </lineage>
</organism>
<gene>
    <name evidence="1" type="ORF">SAMN02745784_00826</name>
</gene>
<evidence type="ECO:0000313" key="1">
    <source>
        <dbReference type="EMBL" id="SHE47294.1"/>
    </source>
</evidence>
<proteinExistence type="predicted"/>
<keyword evidence="2" id="KW-1185">Reference proteome</keyword>
<dbReference type="AlphaFoldDB" id="A0A1M4TSC5"/>
<dbReference type="EMBL" id="FQTY01000002">
    <property type="protein sequence ID" value="SHE47294.1"/>
    <property type="molecule type" value="Genomic_DNA"/>
</dbReference>
<evidence type="ECO:0000313" key="2">
    <source>
        <dbReference type="Proteomes" id="UP000184114"/>
    </source>
</evidence>
<dbReference type="STRING" id="1123404.SAMN02745784_00826"/>